<dbReference type="InterPro" id="IPR036047">
    <property type="entry name" value="F-box-like_dom_sf"/>
</dbReference>
<dbReference type="PANTHER" id="PTHR31672">
    <property type="entry name" value="BNACNNG10540D PROTEIN"/>
    <property type="match status" value="1"/>
</dbReference>
<evidence type="ECO:0000313" key="2">
    <source>
        <dbReference type="EMBL" id="GFP96457.1"/>
    </source>
</evidence>
<dbReference type="EMBL" id="BMAC01000440">
    <property type="protein sequence ID" value="GFP96457.1"/>
    <property type="molecule type" value="Genomic_DNA"/>
</dbReference>
<dbReference type="PANTHER" id="PTHR31672:SF13">
    <property type="entry name" value="F-BOX PROTEIN CPR30-LIKE"/>
    <property type="match status" value="1"/>
</dbReference>
<accession>A0A830C6X2</accession>
<dbReference type="OrthoDB" id="591557at2759"/>
<evidence type="ECO:0000313" key="3">
    <source>
        <dbReference type="Proteomes" id="UP000653305"/>
    </source>
</evidence>
<dbReference type="CDD" id="cd22157">
    <property type="entry name" value="F-box_AtFBW1-like"/>
    <property type="match status" value="1"/>
</dbReference>
<dbReference type="Pfam" id="PF07734">
    <property type="entry name" value="FBA_1"/>
    <property type="match status" value="1"/>
</dbReference>
<dbReference type="InterPro" id="IPR050796">
    <property type="entry name" value="SCF_F-box_component"/>
</dbReference>
<reference evidence="2" key="1">
    <citation type="submission" date="2020-07" db="EMBL/GenBank/DDBJ databases">
        <title>Ethylene signaling mediates host invasion by parasitic plants.</title>
        <authorList>
            <person name="Yoshida S."/>
        </authorList>
    </citation>
    <scope>NUCLEOTIDE SEQUENCE</scope>
    <source>
        <strain evidence="2">Okayama</strain>
    </source>
</reference>
<dbReference type="SMART" id="SM00256">
    <property type="entry name" value="FBOX"/>
    <property type="match status" value="1"/>
</dbReference>
<dbReference type="InterPro" id="IPR001810">
    <property type="entry name" value="F-box_dom"/>
</dbReference>
<dbReference type="Pfam" id="PF00646">
    <property type="entry name" value="F-box"/>
    <property type="match status" value="1"/>
</dbReference>
<dbReference type="PROSITE" id="PS50181">
    <property type="entry name" value="FBOX"/>
    <property type="match status" value="1"/>
</dbReference>
<dbReference type="SUPFAM" id="SSF81383">
    <property type="entry name" value="F-box domain"/>
    <property type="match status" value="1"/>
</dbReference>
<keyword evidence="3" id="KW-1185">Reference proteome</keyword>
<protein>
    <submittedName>
        <fullName evidence="2">F-box protein cpr30</fullName>
    </submittedName>
</protein>
<comment type="caution">
    <text evidence="2">The sequence shown here is derived from an EMBL/GenBank/DDBJ whole genome shotgun (WGS) entry which is preliminary data.</text>
</comment>
<dbReference type="InterPro" id="IPR006527">
    <property type="entry name" value="F-box-assoc_dom_typ1"/>
</dbReference>
<proteinExistence type="predicted"/>
<feature type="domain" description="F-box" evidence="1">
    <location>
        <begin position="1"/>
        <end position="44"/>
    </location>
</feature>
<gene>
    <name evidence="2" type="ORF">PHJA_001789800</name>
</gene>
<dbReference type="Gene3D" id="1.20.1280.50">
    <property type="match status" value="1"/>
</dbReference>
<name>A0A830C6X2_9LAMI</name>
<dbReference type="Proteomes" id="UP000653305">
    <property type="component" value="Unassembled WGS sequence"/>
</dbReference>
<dbReference type="NCBIfam" id="TIGR01640">
    <property type="entry name" value="F_box_assoc_1"/>
    <property type="match status" value="1"/>
</dbReference>
<dbReference type="InterPro" id="IPR017451">
    <property type="entry name" value="F-box-assoc_interact_dom"/>
</dbReference>
<evidence type="ECO:0000259" key="1">
    <source>
        <dbReference type="PROSITE" id="PS50181"/>
    </source>
</evidence>
<sequence length="429" mass="48395">MSDVPPEIITTILIRLPVKSLLRSRCVSKPWRFLIDGQDFIKQHLRHNVETNSNRTLLGESNSNRPLVYEYTKFFYVDLDSLKRLDTGNLRSKPQYVVGSCNGLVLFLNFSNDIVLWNPSTRKLKELPATPLPPELEKSHMVADQGIFRYGLYSLGYDSKHDDYKVVRVMQVSDFIHGGFACTETKIYSLKTDSWKILEDFPYLLMHNKPRGVYLNDAVHTVVRKIGYWSDLGIVAINLVKEEHYEFPKPDFGGVSHIVASVEVIGECLAAVVVPGEMDPSGGVWVISSDVWVMKEYGVKESWCKLFRFDHSVPGVCKNLRTLGYSKSGDEFLLNDDGKRLVWYNLGKKSVRVARVEGLSDAWARVPRVEGVSPLADAWMCVESLVSPESPSAAAGVEIEKLNAQQGKKGTEIKKKRNTFLSAEFNPSL</sequence>
<dbReference type="AlphaFoldDB" id="A0A830C6X2"/>
<organism evidence="2 3">
    <name type="scientific">Phtheirospermum japonicum</name>
    <dbReference type="NCBI Taxonomy" id="374723"/>
    <lineage>
        <taxon>Eukaryota</taxon>
        <taxon>Viridiplantae</taxon>
        <taxon>Streptophyta</taxon>
        <taxon>Embryophyta</taxon>
        <taxon>Tracheophyta</taxon>
        <taxon>Spermatophyta</taxon>
        <taxon>Magnoliopsida</taxon>
        <taxon>eudicotyledons</taxon>
        <taxon>Gunneridae</taxon>
        <taxon>Pentapetalae</taxon>
        <taxon>asterids</taxon>
        <taxon>lamiids</taxon>
        <taxon>Lamiales</taxon>
        <taxon>Orobanchaceae</taxon>
        <taxon>Orobanchaceae incertae sedis</taxon>
        <taxon>Phtheirospermum</taxon>
    </lineage>
</organism>